<dbReference type="GO" id="GO:0015074">
    <property type="term" value="P:DNA integration"/>
    <property type="evidence" value="ECO:0007669"/>
    <property type="project" value="UniProtKB-KW"/>
</dbReference>
<dbReference type="PANTHER" id="PTHR30461:SF2">
    <property type="entry name" value="SERINE RECOMBINASE PINE-RELATED"/>
    <property type="match status" value="1"/>
</dbReference>
<dbReference type="SMART" id="SM00857">
    <property type="entry name" value="Resolvase"/>
    <property type="match status" value="1"/>
</dbReference>
<feature type="domain" description="Resolvase/invertase-type recombinase catalytic" evidence="11">
    <location>
        <begin position="3"/>
        <end position="136"/>
    </location>
</feature>
<evidence type="ECO:0000256" key="8">
    <source>
        <dbReference type="PROSITE-ProRule" id="PRU10137"/>
    </source>
</evidence>
<evidence type="ECO:0000259" key="10">
    <source>
        <dbReference type="PROSITE" id="PS01124"/>
    </source>
</evidence>
<dbReference type="AlphaFoldDB" id="A0A2N6PDX3"/>
<evidence type="ECO:0000256" key="4">
    <source>
        <dbReference type="ARBA" id="ARBA00023125"/>
    </source>
</evidence>
<dbReference type="RefSeq" id="WP_102163263.1">
    <property type="nucleotide sequence ID" value="NZ_PNFZ01000015.1"/>
</dbReference>
<dbReference type="Gene3D" id="1.10.10.60">
    <property type="entry name" value="Homeodomain-like"/>
    <property type="match status" value="1"/>
</dbReference>
<dbReference type="PANTHER" id="PTHR30461">
    <property type="entry name" value="DNA-INVERTASE FROM LAMBDOID PROPHAGE"/>
    <property type="match status" value="1"/>
</dbReference>
<evidence type="ECO:0000256" key="6">
    <source>
        <dbReference type="ARBA" id="ARBA00023172"/>
    </source>
</evidence>
<dbReference type="FunFam" id="3.40.50.1390:FF:000001">
    <property type="entry name" value="DNA recombinase"/>
    <property type="match status" value="1"/>
</dbReference>
<keyword evidence="3" id="KW-0805">Transcription regulation</keyword>
<sequence>MGHALGYARVSTGDQDASLQHDALKAAGCYRIFADTASGSLESRPELDKLLDQLRPGDTLVVWRLDRLGRSIRHLIDQLAELRDRGVEFRSLQENIDTGSSGGRLVFHIFASLAEFERDLIRERTNAGLKAARARGRTGGRPPLLTKDKLRTARKLYEQQDMTVAQIGEVLGVSRTTVYRALRREPGGTSPRRRQASPKTV</sequence>
<reference evidence="12 13" key="1">
    <citation type="submission" date="2017-09" db="EMBL/GenBank/DDBJ databases">
        <title>Bacterial strain isolated from the female urinary microbiota.</title>
        <authorList>
            <person name="Thomas-White K."/>
            <person name="Kumar N."/>
            <person name="Forster S."/>
            <person name="Putonti C."/>
            <person name="Lawley T."/>
            <person name="Wolfe A.J."/>
        </authorList>
    </citation>
    <scope>NUCLEOTIDE SEQUENCE [LARGE SCALE GENOMIC DNA]</scope>
    <source>
        <strain evidence="12 13">UMB0680</strain>
    </source>
</reference>
<gene>
    <name evidence="12" type="ORF">CJ198_14200</name>
</gene>
<dbReference type="OrthoDB" id="3621759at2"/>
<dbReference type="CDD" id="cd00569">
    <property type="entry name" value="HTH_Hin_like"/>
    <property type="match status" value="1"/>
</dbReference>
<evidence type="ECO:0000256" key="7">
    <source>
        <dbReference type="PIRSR" id="PIRSR606118-50"/>
    </source>
</evidence>
<evidence type="ECO:0000256" key="3">
    <source>
        <dbReference type="ARBA" id="ARBA00023015"/>
    </source>
</evidence>
<dbReference type="InterPro" id="IPR018060">
    <property type="entry name" value="HTH_AraC"/>
</dbReference>
<dbReference type="InterPro" id="IPR036162">
    <property type="entry name" value="Resolvase-like_N_sf"/>
</dbReference>
<organism evidence="12 13">
    <name type="scientific">Brevibacterium luteolum</name>
    <dbReference type="NCBI Taxonomy" id="199591"/>
    <lineage>
        <taxon>Bacteria</taxon>
        <taxon>Bacillati</taxon>
        <taxon>Actinomycetota</taxon>
        <taxon>Actinomycetes</taxon>
        <taxon>Micrococcales</taxon>
        <taxon>Brevibacteriaceae</taxon>
        <taxon>Brevibacterium</taxon>
    </lineage>
</organism>
<dbReference type="PROSITE" id="PS01124">
    <property type="entry name" value="HTH_ARAC_FAMILY_2"/>
    <property type="match status" value="1"/>
</dbReference>
<dbReference type="Proteomes" id="UP000235703">
    <property type="component" value="Unassembled WGS sequence"/>
</dbReference>
<comment type="caution">
    <text evidence="12">The sequence shown here is derived from an EMBL/GenBank/DDBJ whole genome shotgun (WGS) entry which is preliminary data.</text>
</comment>
<dbReference type="SUPFAM" id="SSF53041">
    <property type="entry name" value="Resolvase-like"/>
    <property type="match status" value="1"/>
</dbReference>
<protein>
    <submittedName>
        <fullName evidence="12">DNA invertase</fullName>
    </submittedName>
</protein>
<feature type="region of interest" description="Disordered" evidence="9">
    <location>
        <begin position="182"/>
        <end position="201"/>
    </location>
</feature>
<dbReference type="InterPro" id="IPR006119">
    <property type="entry name" value="Resolv_N"/>
</dbReference>
<comment type="similarity">
    <text evidence="1">Belongs to the site-specific recombinase resolvase family.</text>
</comment>
<evidence type="ECO:0000256" key="9">
    <source>
        <dbReference type="SAM" id="MobiDB-lite"/>
    </source>
</evidence>
<feature type="active site" description="O-(5'-phospho-DNA)-serine intermediate" evidence="7 8">
    <location>
        <position position="11"/>
    </location>
</feature>
<dbReference type="Pfam" id="PF00239">
    <property type="entry name" value="Resolvase"/>
    <property type="match status" value="1"/>
</dbReference>
<dbReference type="PROSITE" id="PS00397">
    <property type="entry name" value="RECOMBINASES_1"/>
    <property type="match status" value="1"/>
</dbReference>
<dbReference type="Pfam" id="PF02796">
    <property type="entry name" value="HTH_7"/>
    <property type="match status" value="1"/>
</dbReference>
<accession>A0A2N6PDX3</accession>
<dbReference type="InterPro" id="IPR050639">
    <property type="entry name" value="SSR_resolvase"/>
</dbReference>
<dbReference type="SUPFAM" id="SSF46689">
    <property type="entry name" value="Homeodomain-like"/>
    <property type="match status" value="1"/>
</dbReference>
<evidence type="ECO:0000313" key="13">
    <source>
        <dbReference type="Proteomes" id="UP000235703"/>
    </source>
</evidence>
<keyword evidence="2" id="KW-0229">DNA integration</keyword>
<dbReference type="PROSITE" id="PS00398">
    <property type="entry name" value="RECOMBINASES_2"/>
    <property type="match status" value="1"/>
</dbReference>
<proteinExistence type="inferred from homology"/>
<feature type="compositionally biased region" description="Basic residues" evidence="9">
    <location>
        <begin position="191"/>
        <end position="201"/>
    </location>
</feature>
<dbReference type="CDD" id="cd03768">
    <property type="entry name" value="SR_ResInv"/>
    <property type="match status" value="1"/>
</dbReference>
<evidence type="ECO:0000313" key="12">
    <source>
        <dbReference type="EMBL" id="PMB96879.1"/>
    </source>
</evidence>
<dbReference type="InterPro" id="IPR006118">
    <property type="entry name" value="Recombinase_CS"/>
</dbReference>
<dbReference type="GO" id="GO:0000150">
    <property type="term" value="F:DNA strand exchange activity"/>
    <property type="evidence" value="ECO:0007669"/>
    <property type="project" value="InterPro"/>
</dbReference>
<evidence type="ECO:0000256" key="2">
    <source>
        <dbReference type="ARBA" id="ARBA00022908"/>
    </source>
</evidence>
<dbReference type="PROSITE" id="PS51736">
    <property type="entry name" value="RECOMBINASES_3"/>
    <property type="match status" value="1"/>
</dbReference>
<dbReference type="Gene3D" id="3.40.50.1390">
    <property type="entry name" value="Resolvase, N-terminal catalytic domain"/>
    <property type="match status" value="1"/>
</dbReference>
<dbReference type="GO" id="GO:0003700">
    <property type="term" value="F:DNA-binding transcription factor activity"/>
    <property type="evidence" value="ECO:0007669"/>
    <property type="project" value="InterPro"/>
</dbReference>
<evidence type="ECO:0000256" key="5">
    <source>
        <dbReference type="ARBA" id="ARBA00023163"/>
    </source>
</evidence>
<evidence type="ECO:0000259" key="11">
    <source>
        <dbReference type="PROSITE" id="PS51736"/>
    </source>
</evidence>
<keyword evidence="13" id="KW-1185">Reference proteome</keyword>
<keyword evidence="4" id="KW-0238">DNA-binding</keyword>
<keyword evidence="6" id="KW-0233">DNA recombination</keyword>
<name>A0A2N6PDX3_9MICO</name>
<evidence type="ECO:0000256" key="1">
    <source>
        <dbReference type="ARBA" id="ARBA00009913"/>
    </source>
</evidence>
<keyword evidence="5" id="KW-0804">Transcription</keyword>
<dbReference type="InterPro" id="IPR009057">
    <property type="entry name" value="Homeodomain-like_sf"/>
</dbReference>
<dbReference type="EMBL" id="PNFZ01000015">
    <property type="protein sequence ID" value="PMB96879.1"/>
    <property type="molecule type" value="Genomic_DNA"/>
</dbReference>
<dbReference type="InterPro" id="IPR006120">
    <property type="entry name" value="Resolvase_HTH_dom"/>
</dbReference>
<feature type="domain" description="HTH araC/xylS-type" evidence="10">
    <location>
        <begin position="144"/>
        <end position="197"/>
    </location>
</feature>
<dbReference type="GO" id="GO:0043565">
    <property type="term" value="F:sequence-specific DNA binding"/>
    <property type="evidence" value="ECO:0007669"/>
    <property type="project" value="InterPro"/>
</dbReference>